<dbReference type="GO" id="GO:0004315">
    <property type="term" value="F:3-oxoacyl-[acyl-carrier-protein] synthase activity"/>
    <property type="evidence" value="ECO:0007669"/>
    <property type="project" value="TreeGrafter"/>
</dbReference>
<organism evidence="3 4">
    <name type="scientific">Caldimonas brevitalea</name>
    <dbReference type="NCBI Taxonomy" id="413882"/>
    <lineage>
        <taxon>Bacteria</taxon>
        <taxon>Pseudomonadati</taxon>
        <taxon>Pseudomonadota</taxon>
        <taxon>Betaproteobacteria</taxon>
        <taxon>Burkholderiales</taxon>
        <taxon>Sphaerotilaceae</taxon>
        <taxon>Caldimonas</taxon>
    </lineage>
</organism>
<dbReference type="OrthoDB" id="7061549at2"/>
<dbReference type="InterPro" id="IPR000794">
    <property type="entry name" value="Beta-ketoacyl_synthase"/>
</dbReference>
<reference evidence="3 4" key="1">
    <citation type="submission" date="2015-05" db="EMBL/GenBank/DDBJ databases">
        <authorList>
            <person name="Tang B."/>
            <person name="Yu Y."/>
        </authorList>
    </citation>
    <scope>NUCLEOTIDE SEQUENCE [LARGE SCALE GENOMIC DNA]</scope>
    <source>
        <strain evidence="3 4">DSM 7029</strain>
    </source>
</reference>
<dbReference type="Pfam" id="PF00109">
    <property type="entry name" value="ketoacyl-synt"/>
    <property type="match status" value="1"/>
</dbReference>
<dbReference type="InterPro" id="IPR016039">
    <property type="entry name" value="Thiolase-like"/>
</dbReference>
<evidence type="ECO:0000256" key="1">
    <source>
        <dbReference type="ARBA" id="ARBA00022679"/>
    </source>
</evidence>
<feature type="domain" description="Beta-ketoacyl synthase-like N-terminal" evidence="2">
    <location>
        <begin position="8"/>
        <end position="230"/>
    </location>
</feature>
<keyword evidence="1" id="KW-0808">Transferase</keyword>
<dbReference type="PANTHER" id="PTHR11712:SF336">
    <property type="entry name" value="3-OXOACYL-[ACYL-CARRIER-PROTEIN] SYNTHASE, MITOCHONDRIAL"/>
    <property type="match status" value="1"/>
</dbReference>
<accession>A0A0G3BRS9</accession>
<dbReference type="Gene3D" id="3.40.47.10">
    <property type="match status" value="1"/>
</dbReference>
<protein>
    <submittedName>
        <fullName evidence="3">3-oxoacyl-[acyl-carrier-protein] synthase II</fullName>
    </submittedName>
</protein>
<dbReference type="KEGG" id="pbh:AAW51_3395"/>
<dbReference type="Proteomes" id="UP000035352">
    <property type="component" value="Chromosome"/>
</dbReference>
<dbReference type="AlphaFoldDB" id="A0A0G3BRS9"/>
<dbReference type="PANTHER" id="PTHR11712">
    <property type="entry name" value="POLYKETIDE SYNTHASE-RELATED"/>
    <property type="match status" value="1"/>
</dbReference>
<dbReference type="GO" id="GO:0006633">
    <property type="term" value="P:fatty acid biosynthetic process"/>
    <property type="evidence" value="ECO:0007669"/>
    <property type="project" value="TreeGrafter"/>
</dbReference>
<name>A0A0G3BRS9_9BURK</name>
<proteinExistence type="predicted"/>
<dbReference type="InterPro" id="IPR014030">
    <property type="entry name" value="Ketoacyl_synth_N"/>
</dbReference>
<evidence type="ECO:0000259" key="2">
    <source>
        <dbReference type="Pfam" id="PF00109"/>
    </source>
</evidence>
<dbReference type="SUPFAM" id="SSF53901">
    <property type="entry name" value="Thiolase-like"/>
    <property type="match status" value="2"/>
</dbReference>
<evidence type="ECO:0000313" key="3">
    <source>
        <dbReference type="EMBL" id="AKJ30086.1"/>
    </source>
</evidence>
<evidence type="ECO:0000313" key="4">
    <source>
        <dbReference type="Proteomes" id="UP000035352"/>
    </source>
</evidence>
<dbReference type="STRING" id="413882.AAW51_3395"/>
<gene>
    <name evidence="3" type="primary">fabF</name>
    <name evidence="3" type="ORF">AAW51_3395</name>
</gene>
<keyword evidence="4" id="KW-1185">Reference proteome</keyword>
<sequence length="368" mass="38763">MSLQAPVISAWSAVSPFGLGRQAFTAGLRAEVAPVATLDPDRYPAPVAQAYLVPADSAQELLGRKGTRTMDRATALAVSAVGWLLHEDLARPEVGVDENSAIVLGTSTGSISSIMSFIRDSLTQDKPYLVDAARFPNTVINCAASRSAIWHHLRGPNVTVAGGRASMLLALNHARRLLKSGRAPAALCGAVEEYSAERAWLAWHTRPDGQDHPMLLGEGAGVVLLERAETNQRRPLATLLAVEVGLAHSANDVGRVLATCLERAASEAGASWDDALWAVAPSEPPGEFGQRERETLERVLGSGDRRRLSCMAALGDTCSVSGAFQIGALLGEAQHDAASAGRLALTTMVDRDGTVGCVLLRLADGVQP</sequence>
<dbReference type="RefSeq" id="WP_047195543.1">
    <property type="nucleotide sequence ID" value="NZ_CP011371.1"/>
</dbReference>
<dbReference type="EMBL" id="CP011371">
    <property type="protein sequence ID" value="AKJ30086.1"/>
    <property type="molecule type" value="Genomic_DNA"/>
</dbReference>